<dbReference type="GO" id="GO:0003700">
    <property type="term" value="F:DNA-binding transcription factor activity"/>
    <property type="evidence" value="ECO:0007669"/>
    <property type="project" value="TreeGrafter"/>
</dbReference>
<proteinExistence type="predicted"/>
<organism evidence="6 7">
    <name type="scientific">Rhodoplanes serenus</name>
    <dbReference type="NCBI Taxonomy" id="200615"/>
    <lineage>
        <taxon>Bacteria</taxon>
        <taxon>Pseudomonadati</taxon>
        <taxon>Pseudomonadota</taxon>
        <taxon>Alphaproteobacteria</taxon>
        <taxon>Hyphomicrobiales</taxon>
        <taxon>Nitrobacteraceae</taxon>
        <taxon>Rhodoplanes</taxon>
    </lineage>
</organism>
<accession>A0A3S4FAV4</accession>
<dbReference type="PROSITE" id="PS51078">
    <property type="entry name" value="ICLR_ED"/>
    <property type="match status" value="1"/>
</dbReference>
<dbReference type="InterPro" id="IPR050707">
    <property type="entry name" value="HTH_MetabolicPath_Reg"/>
</dbReference>
<comment type="caution">
    <text evidence="6">The sequence shown here is derived from an EMBL/GenBank/DDBJ whole genome shotgun (WGS) entry which is preliminary data.</text>
</comment>
<keyword evidence="1" id="KW-0805">Transcription regulation</keyword>
<dbReference type="InterPro" id="IPR036390">
    <property type="entry name" value="WH_DNA-bd_sf"/>
</dbReference>
<name>A0A3S4FAV4_9BRAD</name>
<keyword evidence="7" id="KW-1185">Reference proteome</keyword>
<dbReference type="Pfam" id="PF09339">
    <property type="entry name" value="HTH_IclR"/>
    <property type="match status" value="1"/>
</dbReference>
<evidence type="ECO:0000313" key="7">
    <source>
        <dbReference type="Proteomes" id="UP000289200"/>
    </source>
</evidence>
<dbReference type="EMBL" id="UWOC01000042">
    <property type="protein sequence ID" value="VCU07591.1"/>
    <property type="molecule type" value="Genomic_DNA"/>
</dbReference>
<evidence type="ECO:0000313" key="5">
    <source>
        <dbReference type="EMBL" id="MTW16788.1"/>
    </source>
</evidence>
<dbReference type="Proteomes" id="UP000289200">
    <property type="component" value="Unassembled WGS sequence"/>
</dbReference>
<dbReference type="PANTHER" id="PTHR30136:SF24">
    <property type="entry name" value="HTH-TYPE TRANSCRIPTIONAL REPRESSOR ALLR"/>
    <property type="match status" value="1"/>
</dbReference>
<keyword evidence="2" id="KW-0238">DNA-binding</keyword>
<dbReference type="AlphaFoldDB" id="A0A3S4FAV4"/>
<dbReference type="OrthoDB" id="31778at2"/>
<evidence type="ECO:0000259" key="4">
    <source>
        <dbReference type="PROSITE" id="PS51078"/>
    </source>
</evidence>
<dbReference type="PANTHER" id="PTHR30136">
    <property type="entry name" value="HELIX-TURN-HELIX TRANSCRIPTIONAL REGULATOR, ICLR FAMILY"/>
    <property type="match status" value="1"/>
</dbReference>
<gene>
    <name evidence="6" type="primary">kipR_1</name>
    <name evidence="5" type="ORF">GJ689_11290</name>
    <name evidence="6" type="ORF">RHODGE_RHODGE_00675</name>
</gene>
<keyword evidence="3" id="KW-0804">Transcription</keyword>
<dbReference type="SUPFAM" id="SSF46785">
    <property type="entry name" value="Winged helix' DNA-binding domain"/>
    <property type="match status" value="1"/>
</dbReference>
<dbReference type="SUPFAM" id="SSF55781">
    <property type="entry name" value="GAF domain-like"/>
    <property type="match status" value="1"/>
</dbReference>
<evidence type="ECO:0000313" key="8">
    <source>
        <dbReference type="Proteomes" id="UP000438991"/>
    </source>
</evidence>
<dbReference type="RefSeq" id="WP_129607766.1">
    <property type="nucleotide sequence ID" value="NZ_NPEW01000044.1"/>
</dbReference>
<dbReference type="Pfam" id="PF01614">
    <property type="entry name" value="IclR_C"/>
    <property type="match status" value="1"/>
</dbReference>
<evidence type="ECO:0000313" key="6">
    <source>
        <dbReference type="EMBL" id="VCU07591.1"/>
    </source>
</evidence>
<evidence type="ECO:0000256" key="2">
    <source>
        <dbReference type="ARBA" id="ARBA00023125"/>
    </source>
</evidence>
<protein>
    <submittedName>
        <fullName evidence="6">HTH-type transcriptional regulator KipR</fullName>
    </submittedName>
    <submittedName>
        <fullName evidence="5">Helix-turn-helix domain-containing protein</fullName>
    </submittedName>
</protein>
<reference evidence="5 8" key="3">
    <citation type="submission" date="2019-11" db="EMBL/GenBank/DDBJ databases">
        <title>Whole-genome sequence of Rhodoplanes serenus DSM 18633, type strain.</title>
        <authorList>
            <person name="Kyndt J.A."/>
            <person name="Meyer T.E."/>
        </authorList>
    </citation>
    <scope>NUCLEOTIDE SEQUENCE [LARGE SCALE GENOMIC DNA]</scope>
    <source>
        <strain evidence="5 8">DSM 18633</strain>
    </source>
</reference>
<dbReference type="Proteomes" id="UP000438991">
    <property type="component" value="Unassembled WGS sequence"/>
</dbReference>
<evidence type="ECO:0000256" key="1">
    <source>
        <dbReference type="ARBA" id="ARBA00023015"/>
    </source>
</evidence>
<dbReference type="InterPro" id="IPR014757">
    <property type="entry name" value="Tscrpt_reg_IclR_C"/>
</dbReference>
<dbReference type="Gene3D" id="1.10.10.10">
    <property type="entry name" value="Winged helix-like DNA-binding domain superfamily/Winged helix DNA-binding domain"/>
    <property type="match status" value="1"/>
</dbReference>
<dbReference type="GO" id="GO:0045892">
    <property type="term" value="P:negative regulation of DNA-templated transcription"/>
    <property type="evidence" value="ECO:0007669"/>
    <property type="project" value="TreeGrafter"/>
</dbReference>
<dbReference type="InterPro" id="IPR005471">
    <property type="entry name" value="Tscrpt_reg_IclR_N"/>
</dbReference>
<sequence>MPSSGDRLLAVLGLFTVERPEWTVEEAAVQLSVSATTAYRYFKRLTRAGLISPVSGASYTLGPAIIQMDRQIQLCDPMLKAARDVMAELIEHAAEGGAVLLCRLFHDRVMCVHQEMGRGPQEPIVFQRGRPMPLFRGATSKIILAHLPNRTLRSLYEANSEEIAAAGLGQSWDGFRRSLAAIRRSGYAAASGDVDTVRAAIAAPVFGPRRAVLGSLSFLVPRGRYDDALRNRLAPLVMTAASAIEAAMQNTATDVPASRPRVRVGR</sequence>
<feature type="domain" description="IclR-ED" evidence="4">
    <location>
        <begin position="57"/>
        <end position="250"/>
    </location>
</feature>
<dbReference type="InterPro" id="IPR036388">
    <property type="entry name" value="WH-like_DNA-bd_sf"/>
</dbReference>
<dbReference type="InterPro" id="IPR029016">
    <property type="entry name" value="GAF-like_dom_sf"/>
</dbReference>
<dbReference type="EMBL" id="WNKV01000007">
    <property type="protein sequence ID" value="MTW16788.1"/>
    <property type="molecule type" value="Genomic_DNA"/>
</dbReference>
<dbReference type="GO" id="GO:0003677">
    <property type="term" value="F:DNA binding"/>
    <property type="evidence" value="ECO:0007669"/>
    <property type="project" value="UniProtKB-KW"/>
</dbReference>
<dbReference type="Gene3D" id="3.30.450.40">
    <property type="match status" value="1"/>
</dbReference>
<reference evidence="6" key="2">
    <citation type="submission" date="2018-10" db="EMBL/GenBank/DDBJ databases">
        <authorList>
            <person name="Peiro R."/>
            <person name="Begona"/>
            <person name="Cbmso G."/>
            <person name="Lopez M."/>
            <person name="Gonzalez S."/>
            <person name="Sacristan E."/>
            <person name="Castillo E."/>
        </authorList>
    </citation>
    <scope>NUCLEOTIDE SEQUENCE</scope>
    <source>
        <strain evidence="6">Rhod_genome</strain>
    </source>
</reference>
<evidence type="ECO:0000256" key="3">
    <source>
        <dbReference type="ARBA" id="ARBA00023163"/>
    </source>
</evidence>
<reference evidence="7" key="1">
    <citation type="submission" date="2018-10" db="EMBL/GenBank/DDBJ databases">
        <authorList>
            <person name="Peiro R."/>
            <person name="Begona"/>
            <person name="Cbmso G."/>
            <person name="Lopez M."/>
            <person name="Gonzalez S."/>
            <person name="Sacristan E."/>
            <person name="Castillo E."/>
        </authorList>
    </citation>
    <scope>NUCLEOTIDE SEQUENCE [LARGE SCALE GENOMIC DNA]</scope>
</reference>